<comment type="similarity">
    <text evidence="2">In the N-terminal section; belongs to the phytochrome family.</text>
</comment>
<sequence>MTNLVLVVEDEDVARSQLRDLLEQGGYRVVEAGDGEQALSLYSQIQPDIVLLDLVLPGMDGITCCTQIQKLPGSTNTPVLMMTGLYDQTSVERAFAAGASDYITKPIQWQVLHHRVRRLLEARSTMEELRKQNEQVQSYANTQAVVAELSQLALSGIDLTMLMQETVALVTQYLNVENTKVLELLPDGNSLLLRAGIGWQQGLVGCATVDAGRNSPAGYTLLSHEPVAVSDLRTETRFRESTLLHEHQVVAGISVVIHGKERPFGVLGAYTKQARTFSTDEIYFLQAVANVLATAIERQKVEDALRESEERFQIVARATNNVIWDWDLLTNQVWWNESVYKLFAYSPQEVGSNVNWWFGHIHSDDRQRIVSDIHAVISSGQEFWSNEYRFLRNDGTYAYIFERGYVVHDHRGTPVRMIGAMMDISERKRVQEELQRQNLRSKLFADITLKIRQSLQIDEILQTSVKEVQNLLHADRVLIFRLHPDGSGVVVKEAVVPSFPLILGQSIYDPCFAEHYLVKYRQGRISAITNVDQANIELCHKQFLQQFSVKANLIVPILYTDQLWGLLIAHQCRYPRQWTSWETELLRQLADQIAIALAQARMLEQETRQRQELAVSNEELQQFAFIASHDLQEPLRKIKTFGDRLKATCGDSLTEQAQDYLERMQNAVRRMQALIEDLLTLSRVTTRAQPFMSVNLNQVTQEVISDLEVLIQQTKGSVEVSDLPTIKADPLQMHQLLQNLIGNALKFHRKEVRPIVKIYSQVAKVVDGAELCQIIVEDNGIGFDEKYLERIFSVFQRLHGRTEYEGTGIGLAICRKITERHHGSITARSQPGEGTSFIVTLPINSFS</sequence>
<dbReference type="InterPro" id="IPR003661">
    <property type="entry name" value="HisK_dim/P_dom"/>
</dbReference>
<dbReference type="Pfam" id="PF01590">
    <property type="entry name" value="GAF"/>
    <property type="match status" value="2"/>
</dbReference>
<keyword evidence="6" id="KW-0418">Kinase</keyword>
<dbReference type="InterPro" id="IPR000014">
    <property type="entry name" value="PAS"/>
</dbReference>
<dbReference type="SMART" id="SM00448">
    <property type="entry name" value="REC"/>
    <property type="match status" value="1"/>
</dbReference>
<comment type="catalytic activity">
    <reaction evidence="1">
        <text>ATP + protein L-histidine = ADP + protein N-phospho-L-histidine.</text>
        <dbReference type="EC" id="2.7.13.3"/>
    </reaction>
</comment>
<dbReference type="InterPro" id="IPR011006">
    <property type="entry name" value="CheY-like_superfamily"/>
</dbReference>
<dbReference type="PROSITE" id="PS50046">
    <property type="entry name" value="PHYTOCHROME_2"/>
    <property type="match status" value="1"/>
</dbReference>
<dbReference type="InterPro" id="IPR004358">
    <property type="entry name" value="Sig_transdc_His_kin-like_C"/>
</dbReference>
<evidence type="ECO:0000259" key="12">
    <source>
        <dbReference type="PROSITE" id="PS50110"/>
    </source>
</evidence>
<dbReference type="EC" id="2.7.13.3" evidence="3"/>
<dbReference type="InterPro" id="IPR001610">
    <property type="entry name" value="PAC"/>
</dbReference>
<keyword evidence="5" id="KW-0808">Transferase</keyword>
<dbReference type="Gene3D" id="3.30.450.40">
    <property type="match status" value="2"/>
</dbReference>
<dbReference type="Pfam" id="PF00512">
    <property type="entry name" value="HisKA"/>
    <property type="match status" value="1"/>
</dbReference>
<comment type="caution">
    <text evidence="15">The sequence shown here is derived from an EMBL/GenBank/DDBJ whole genome shotgun (WGS) entry which is preliminary data.</text>
</comment>
<dbReference type="PROSITE" id="PS50113">
    <property type="entry name" value="PAC"/>
    <property type="match status" value="1"/>
</dbReference>
<dbReference type="Pfam" id="PF02518">
    <property type="entry name" value="HATPase_c"/>
    <property type="match status" value="1"/>
</dbReference>
<evidence type="ECO:0000256" key="7">
    <source>
        <dbReference type="ARBA" id="ARBA00023012"/>
    </source>
</evidence>
<feature type="domain" description="PAS" evidence="13">
    <location>
        <begin position="308"/>
        <end position="380"/>
    </location>
</feature>
<keyword evidence="7" id="KW-0902">Two-component regulatory system</keyword>
<dbReference type="RefSeq" id="WP_208353861.1">
    <property type="nucleotide sequence ID" value="NZ_JAALHA020000004.1"/>
</dbReference>
<dbReference type="AlphaFoldDB" id="A0AAP5I5U3"/>
<feature type="modified residue" description="4-aspartylphosphate" evidence="9">
    <location>
        <position position="53"/>
    </location>
</feature>
<keyword evidence="4 9" id="KW-0597">Phosphoprotein</keyword>
<evidence type="ECO:0000256" key="8">
    <source>
        <dbReference type="ARBA" id="ARBA00055745"/>
    </source>
</evidence>
<dbReference type="NCBIfam" id="TIGR00229">
    <property type="entry name" value="sensory_box"/>
    <property type="match status" value="1"/>
</dbReference>
<evidence type="ECO:0000256" key="9">
    <source>
        <dbReference type="PROSITE-ProRule" id="PRU00169"/>
    </source>
</evidence>
<dbReference type="SUPFAM" id="SSF55785">
    <property type="entry name" value="PYP-like sensor domain (PAS domain)"/>
    <property type="match status" value="1"/>
</dbReference>
<dbReference type="Gene3D" id="3.30.565.10">
    <property type="entry name" value="Histidine kinase-like ATPase, C-terminal domain"/>
    <property type="match status" value="1"/>
</dbReference>
<comment type="function">
    <text evidence="8">Photoreceptor which exists in two forms that are reversibly interconvertible by light: the R form that absorbs maximally in the red region of the spectrum and the FR form that absorbs maximally in the far-red region.</text>
</comment>
<evidence type="ECO:0000256" key="2">
    <source>
        <dbReference type="ARBA" id="ARBA00006402"/>
    </source>
</evidence>
<evidence type="ECO:0000256" key="4">
    <source>
        <dbReference type="ARBA" id="ARBA00022553"/>
    </source>
</evidence>
<feature type="domain" description="PAC" evidence="14">
    <location>
        <begin position="384"/>
        <end position="436"/>
    </location>
</feature>
<dbReference type="GO" id="GO:0000155">
    <property type="term" value="F:phosphorelay sensor kinase activity"/>
    <property type="evidence" value="ECO:0007669"/>
    <property type="project" value="InterPro"/>
</dbReference>
<dbReference type="CDD" id="cd00082">
    <property type="entry name" value="HisKA"/>
    <property type="match status" value="1"/>
</dbReference>
<evidence type="ECO:0000256" key="1">
    <source>
        <dbReference type="ARBA" id="ARBA00000085"/>
    </source>
</evidence>
<dbReference type="InterPro" id="IPR005467">
    <property type="entry name" value="His_kinase_dom"/>
</dbReference>
<dbReference type="Pfam" id="PF00072">
    <property type="entry name" value="Response_reg"/>
    <property type="match status" value="1"/>
</dbReference>
<evidence type="ECO:0000259" key="14">
    <source>
        <dbReference type="PROSITE" id="PS50113"/>
    </source>
</evidence>
<dbReference type="SMART" id="SM00388">
    <property type="entry name" value="HisKA"/>
    <property type="match status" value="1"/>
</dbReference>
<dbReference type="InterPro" id="IPR035965">
    <property type="entry name" value="PAS-like_dom_sf"/>
</dbReference>
<dbReference type="InterPro" id="IPR003594">
    <property type="entry name" value="HATPase_dom"/>
</dbReference>
<dbReference type="Gene3D" id="3.30.450.20">
    <property type="entry name" value="PAS domain"/>
    <property type="match status" value="1"/>
</dbReference>
<evidence type="ECO:0000256" key="3">
    <source>
        <dbReference type="ARBA" id="ARBA00012438"/>
    </source>
</evidence>
<keyword evidence="16" id="KW-1185">Reference proteome</keyword>
<name>A0AAP5I5U3_9CYAN</name>
<dbReference type="FunFam" id="3.30.565.10:FF:000006">
    <property type="entry name" value="Sensor histidine kinase WalK"/>
    <property type="match status" value="1"/>
</dbReference>
<dbReference type="PROSITE" id="PS50110">
    <property type="entry name" value="RESPONSE_REGULATORY"/>
    <property type="match status" value="1"/>
</dbReference>
<dbReference type="InterPro" id="IPR052162">
    <property type="entry name" value="Sensor_kinase/Photoreceptor"/>
</dbReference>
<dbReference type="PRINTS" id="PR00344">
    <property type="entry name" value="BCTRLSENSOR"/>
</dbReference>
<reference evidence="16" key="1">
    <citation type="journal article" date="2021" name="Science">
        <title>Hunting the eagle killer: A cyanobacterial neurotoxin causes vacuolar myelinopathy.</title>
        <authorList>
            <person name="Breinlinger S."/>
            <person name="Phillips T.J."/>
            <person name="Haram B.N."/>
            <person name="Mares J."/>
            <person name="Martinez Yerena J.A."/>
            <person name="Hrouzek P."/>
            <person name="Sobotka R."/>
            <person name="Henderson W.M."/>
            <person name="Schmieder P."/>
            <person name="Williams S.M."/>
            <person name="Lauderdale J.D."/>
            <person name="Wilde H.D."/>
            <person name="Gerrin W."/>
            <person name="Kust A."/>
            <person name="Washington J.W."/>
            <person name="Wagner C."/>
            <person name="Geier B."/>
            <person name="Liebeke M."/>
            <person name="Enke H."/>
            <person name="Niedermeyer T.H.J."/>
            <person name="Wilde S.B."/>
        </authorList>
    </citation>
    <scope>NUCLEOTIDE SEQUENCE [LARGE SCALE GENOMIC DNA]</scope>
    <source>
        <strain evidence="16">Thurmond2011</strain>
    </source>
</reference>
<accession>A0AAP5I5U3</accession>
<evidence type="ECO:0000313" key="16">
    <source>
        <dbReference type="Proteomes" id="UP000667802"/>
    </source>
</evidence>
<dbReference type="InterPro" id="IPR016132">
    <property type="entry name" value="Phyto_chromo_attachment"/>
</dbReference>
<evidence type="ECO:0000259" key="11">
    <source>
        <dbReference type="PROSITE" id="PS50109"/>
    </source>
</evidence>
<dbReference type="PANTHER" id="PTHR43304:SF1">
    <property type="entry name" value="PAC DOMAIN-CONTAINING PROTEIN"/>
    <property type="match status" value="1"/>
</dbReference>
<dbReference type="SMART" id="SM00387">
    <property type="entry name" value="HATPase_c"/>
    <property type="match status" value="1"/>
</dbReference>
<dbReference type="SMART" id="SM00091">
    <property type="entry name" value="PAS"/>
    <property type="match status" value="1"/>
</dbReference>
<dbReference type="InterPro" id="IPR036097">
    <property type="entry name" value="HisK_dim/P_sf"/>
</dbReference>
<feature type="domain" description="Response regulatory" evidence="12">
    <location>
        <begin position="4"/>
        <end position="120"/>
    </location>
</feature>
<proteinExistence type="inferred from homology"/>
<dbReference type="PANTHER" id="PTHR43304">
    <property type="entry name" value="PHYTOCHROME-LIKE PROTEIN CPH1"/>
    <property type="match status" value="1"/>
</dbReference>
<dbReference type="InterPro" id="IPR003018">
    <property type="entry name" value="GAF"/>
</dbReference>
<dbReference type="EMBL" id="JAALHA020000004">
    <property type="protein sequence ID" value="MDR9895361.1"/>
    <property type="molecule type" value="Genomic_DNA"/>
</dbReference>
<organism evidence="15 16">
    <name type="scientific">Aetokthonos hydrillicola Thurmond2011</name>
    <dbReference type="NCBI Taxonomy" id="2712845"/>
    <lineage>
        <taxon>Bacteria</taxon>
        <taxon>Bacillati</taxon>
        <taxon>Cyanobacteriota</taxon>
        <taxon>Cyanophyceae</taxon>
        <taxon>Nostocales</taxon>
        <taxon>Hapalosiphonaceae</taxon>
        <taxon>Aetokthonos</taxon>
    </lineage>
</organism>
<protein>
    <recommendedName>
        <fullName evidence="3">histidine kinase</fullName>
        <ecNumber evidence="3">2.7.13.3</ecNumber>
    </recommendedName>
</protein>
<dbReference type="PROSITE" id="PS50109">
    <property type="entry name" value="HIS_KIN"/>
    <property type="match status" value="1"/>
</dbReference>
<dbReference type="SMART" id="SM00065">
    <property type="entry name" value="GAF"/>
    <property type="match status" value="2"/>
</dbReference>
<dbReference type="SMART" id="SM00086">
    <property type="entry name" value="PAC"/>
    <property type="match status" value="1"/>
</dbReference>
<dbReference type="Proteomes" id="UP000667802">
    <property type="component" value="Unassembled WGS sequence"/>
</dbReference>
<dbReference type="Gene3D" id="1.10.287.130">
    <property type="match status" value="1"/>
</dbReference>
<dbReference type="InterPro" id="IPR000700">
    <property type="entry name" value="PAS-assoc_C"/>
</dbReference>
<gene>
    <name evidence="15" type="ORF">G7B40_012395</name>
</gene>
<dbReference type="InterPro" id="IPR001789">
    <property type="entry name" value="Sig_transdc_resp-reg_receiver"/>
</dbReference>
<evidence type="ECO:0000313" key="15">
    <source>
        <dbReference type="EMBL" id="MDR9895361.1"/>
    </source>
</evidence>
<evidence type="ECO:0000256" key="6">
    <source>
        <dbReference type="ARBA" id="ARBA00022777"/>
    </source>
</evidence>
<evidence type="ECO:0000259" key="13">
    <source>
        <dbReference type="PROSITE" id="PS50112"/>
    </source>
</evidence>
<dbReference type="CDD" id="cd00130">
    <property type="entry name" value="PAS"/>
    <property type="match status" value="1"/>
</dbReference>
<dbReference type="InterPro" id="IPR029016">
    <property type="entry name" value="GAF-like_dom_sf"/>
</dbReference>
<dbReference type="CDD" id="cd00156">
    <property type="entry name" value="REC"/>
    <property type="match status" value="1"/>
</dbReference>
<dbReference type="Gene3D" id="3.40.50.2300">
    <property type="match status" value="1"/>
</dbReference>
<evidence type="ECO:0000256" key="5">
    <source>
        <dbReference type="ARBA" id="ARBA00022679"/>
    </source>
</evidence>
<dbReference type="SUPFAM" id="SSF52172">
    <property type="entry name" value="CheY-like"/>
    <property type="match status" value="1"/>
</dbReference>
<feature type="domain" description="Phytochrome chromophore attachment site" evidence="10">
    <location>
        <begin position="456"/>
        <end position="592"/>
    </location>
</feature>
<dbReference type="SUPFAM" id="SSF55874">
    <property type="entry name" value="ATPase domain of HSP90 chaperone/DNA topoisomerase II/histidine kinase"/>
    <property type="match status" value="1"/>
</dbReference>
<feature type="domain" description="Histidine kinase" evidence="11">
    <location>
        <begin position="626"/>
        <end position="845"/>
    </location>
</feature>
<dbReference type="SUPFAM" id="SSF47384">
    <property type="entry name" value="Homodimeric domain of signal transducing histidine kinase"/>
    <property type="match status" value="1"/>
</dbReference>
<dbReference type="PROSITE" id="PS50112">
    <property type="entry name" value="PAS"/>
    <property type="match status" value="1"/>
</dbReference>
<dbReference type="InterPro" id="IPR013655">
    <property type="entry name" value="PAS_fold_3"/>
</dbReference>
<dbReference type="SUPFAM" id="SSF55781">
    <property type="entry name" value="GAF domain-like"/>
    <property type="match status" value="2"/>
</dbReference>
<dbReference type="InterPro" id="IPR036890">
    <property type="entry name" value="HATPase_C_sf"/>
</dbReference>
<evidence type="ECO:0000259" key="10">
    <source>
        <dbReference type="PROSITE" id="PS50046"/>
    </source>
</evidence>
<dbReference type="Pfam" id="PF08447">
    <property type="entry name" value="PAS_3"/>
    <property type="match status" value="1"/>
</dbReference>